<evidence type="ECO:0000313" key="5">
    <source>
        <dbReference type="EMBL" id="KAK1160821.1"/>
    </source>
</evidence>
<dbReference type="Pfam" id="PF21855">
    <property type="entry name" value="Treslin_STD"/>
    <property type="match status" value="1"/>
</dbReference>
<feature type="compositionally biased region" description="Polar residues" evidence="1">
    <location>
        <begin position="1238"/>
        <end position="1254"/>
    </location>
</feature>
<comment type="caution">
    <text evidence="5">The sequence shown here is derived from an EMBL/GenBank/DDBJ whole genome shotgun (WGS) entry which is preliminary data.</text>
</comment>
<dbReference type="PANTHER" id="PTHR21556:SF2">
    <property type="entry name" value="TRESLIN"/>
    <property type="match status" value="1"/>
</dbReference>
<feature type="region of interest" description="Disordered" evidence="1">
    <location>
        <begin position="833"/>
        <end position="907"/>
    </location>
</feature>
<evidence type="ECO:0000259" key="4">
    <source>
        <dbReference type="Pfam" id="PF21855"/>
    </source>
</evidence>
<feature type="region of interest" description="Disordered" evidence="1">
    <location>
        <begin position="1044"/>
        <end position="1063"/>
    </location>
</feature>
<feature type="region of interest" description="Disordered" evidence="1">
    <location>
        <begin position="573"/>
        <end position="600"/>
    </location>
</feature>
<feature type="compositionally biased region" description="Low complexity" evidence="1">
    <location>
        <begin position="1697"/>
        <end position="1713"/>
    </location>
</feature>
<feature type="compositionally biased region" description="Polar residues" evidence="1">
    <location>
        <begin position="1562"/>
        <end position="1593"/>
    </location>
</feature>
<dbReference type="GO" id="GO:0005634">
    <property type="term" value="C:nucleus"/>
    <property type="evidence" value="ECO:0007669"/>
    <property type="project" value="InterPro"/>
</dbReference>
<reference evidence="5" key="1">
    <citation type="submission" date="2022-02" db="EMBL/GenBank/DDBJ databases">
        <title>Atlantic sturgeon de novo genome assembly.</title>
        <authorList>
            <person name="Stock M."/>
            <person name="Klopp C."/>
            <person name="Guiguen Y."/>
            <person name="Cabau C."/>
            <person name="Parinello H."/>
            <person name="Santidrian Yebra-Pimentel E."/>
            <person name="Kuhl H."/>
            <person name="Dirks R.P."/>
            <person name="Guessner J."/>
            <person name="Wuertz S."/>
            <person name="Du K."/>
            <person name="Schartl M."/>
        </authorList>
    </citation>
    <scope>NUCLEOTIDE SEQUENCE</scope>
    <source>
        <strain evidence="5">STURGEONOMICS-FGT-2020</strain>
        <tissue evidence="5">Whole blood</tissue>
    </source>
</reference>
<feature type="region of interest" description="Disordered" evidence="1">
    <location>
        <begin position="1365"/>
        <end position="1488"/>
    </location>
</feature>
<dbReference type="GO" id="GO:0006260">
    <property type="term" value="P:DNA replication"/>
    <property type="evidence" value="ECO:0007669"/>
    <property type="project" value="InterPro"/>
</dbReference>
<evidence type="ECO:0000313" key="6">
    <source>
        <dbReference type="Proteomes" id="UP001230051"/>
    </source>
</evidence>
<dbReference type="InterPro" id="IPR053920">
    <property type="entry name" value="Treslin_STD"/>
</dbReference>
<feature type="compositionally biased region" description="Low complexity" evidence="1">
    <location>
        <begin position="1601"/>
        <end position="1615"/>
    </location>
</feature>
<feature type="domain" description="Treslin STD" evidence="4">
    <location>
        <begin position="660"/>
        <end position="814"/>
    </location>
</feature>
<feature type="region of interest" description="Disordered" evidence="1">
    <location>
        <begin position="1906"/>
        <end position="1947"/>
    </location>
</feature>
<gene>
    <name evidence="5" type="ORF">AOXY_G19647</name>
</gene>
<feature type="compositionally biased region" description="Low complexity" evidence="1">
    <location>
        <begin position="1814"/>
        <end position="1824"/>
    </location>
</feature>
<dbReference type="InterPro" id="IPR053919">
    <property type="entry name" value="Treslin_N"/>
</dbReference>
<feature type="compositionally biased region" description="Polar residues" evidence="1">
    <location>
        <begin position="1314"/>
        <end position="1336"/>
    </location>
</feature>
<feature type="domain" description="Treslin M" evidence="2">
    <location>
        <begin position="298"/>
        <end position="445"/>
    </location>
</feature>
<feature type="region of interest" description="Disordered" evidence="1">
    <location>
        <begin position="1235"/>
        <end position="1352"/>
    </location>
</feature>
<accession>A0AAD8D1R4</accession>
<dbReference type="GO" id="GO:0033314">
    <property type="term" value="P:mitotic DNA replication checkpoint signaling"/>
    <property type="evidence" value="ECO:0007669"/>
    <property type="project" value="InterPro"/>
</dbReference>
<feature type="compositionally biased region" description="Basic residues" evidence="1">
    <location>
        <begin position="1281"/>
        <end position="1294"/>
    </location>
</feature>
<feature type="region of interest" description="Disordered" evidence="1">
    <location>
        <begin position="489"/>
        <end position="511"/>
    </location>
</feature>
<dbReference type="GO" id="GO:0010212">
    <property type="term" value="P:response to ionizing radiation"/>
    <property type="evidence" value="ECO:0007669"/>
    <property type="project" value="InterPro"/>
</dbReference>
<feature type="region of interest" description="Disordered" evidence="1">
    <location>
        <begin position="1559"/>
        <end position="1625"/>
    </location>
</feature>
<dbReference type="InterPro" id="IPR026153">
    <property type="entry name" value="Treslin"/>
</dbReference>
<feature type="compositionally biased region" description="Polar residues" evidence="1">
    <location>
        <begin position="1425"/>
        <end position="1452"/>
    </location>
</feature>
<feature type="compositionally biased region" description="Basic and acidic residues" evidence="1">
    <location>
        <begin position="895"/>
        <end position="907"/>
    </location>
</feature>
<evidence type="ECO:0008006" key="7">
    <source>
        <dbReference type="Google" id="ProtNLM"/>
    </source>
</evidence>
<dbReference type="EMBL" id="JAGXEW010000019">
    <property type="protein sequence ID" value="KAK1160821.1"/>
    <property type="molecule type" value="Genomic_DNA"/>
</dbReference>
<feature type="compositionally biased region" description="Low complexity" evidence="1">
    <location>
        <begin position="1657"/>
        <end position="1669"/>
    </location>
</feature>
<evidence type="ECO:0000259" key="2">
    <source>
        <dbReference type="Pfam" id="PF15292"/>
    </source>
</evidence>
<evidence type="ECO:0000259" key="3">
    <source>
        <dbReference type="Pfam" id="PF21854"/>
    </source>
</evidence>
<name>A0AAD8D1R4_ACIOX</name>
<feature type="region of interest" description="Disordered" evidence="1">
    <location>
        <begin position="2009"/>
        <end position="2071"/>
    </location>
</feature>
<evidence type="ECO:0000256" key="1">
    <source>
        <dbReference type="SAM" id="MobiDB-lite"/>
    </source>
</evidence>
<feature type="region of interest" description="Disordered" evidence="1">
    <location>
        <begin position="1502"/>
        <end position="1536"/>
    </location>
</feature>
<dbReference type="Proteomes" id="UP001230051">
    <property type="component" value="Unassembled WGS sequence"/>
</dbReference>
<sequence length="2071" mass="227909">MVSRNLVFLIDTSSSGDRAVSGGVCAQANLLEHGVLKILNYFGCRFGLEKVKWGYKFYNSRGARGKIYRSSDFKELKAKNFEDFEGECQSKFEENQAWGALDKGKLLAPKAQVIQTALKETLLDFQWDRPDITSPTKPVLRPRRRGQLPGSKVPPNLALAEDELSLKSQNVVFLVSTCPHSTAELQAFMCSGGRSDSYKGVLENILPRAVQEMIFQNKVALHWLDTTECRKLMESTDHVGYEVLSEVLRQAGGSLVPFHSILGQSLLGRDGAGGSPLMQCLPFTGGSLIHLPGVREAVFPFDSSINYLMSSERIYRAAFPVQCGLLRCGEADMIICSISLESMSSRQSTLRQSTLPNPVNITLKEALTDWSCLKPRAMRTDTWVVQQAKETAGSDEEKIAFQQLLKELAVQSLHMVVSVDVSGGFPPCTGVLSPLSATTALLTLLYPEPTSDGGLLLNELVSQGSDELSTDLPDIVSSVLNHVYDCIEDEQENSSEDPPVPDWAQQELSSTYPGPSALVEGWFPLSDQSGVSSNLMESIRLLHAAPEEDELDEGKSSNPEQDLTVCLSELYQGTASSEDSEQQGRKRSGGPRTPVRQKMKTMSRSLQMLNVARLNVKAQKSQPDEPQPSERGPAKQGKRRSGDEQGGKAGRNSTHFKSEEELQSHLKESYQKAVTERDSSLVTQVQNFLILIETFLKSADNQELEVNCAQFVQENLFKSSKLIRQQYANAQDNEAKVRECQLQVVLRLEMCLQGPSVQTDTDRLEQLVEEITDMLRIISLTKDPSYLTKFLEEEILIVYINTVPTILGDMYSSLGTQLPEKLASVLPSDFFSDESMTQESNSPAASQLSAAPSTSSAGGERLENLRTRSAEKKRSGMLTRHRSMSDASQSLRQIEMPKKSTRRESVKSRLSFAVELPCPEPPPPKEVVQEVTKVRRNLFNQESHTSIKKAKLPRSQSVSAVEGLRHKRSRSKEDVKVSDNHKLLTKKVMETPLHKQVSNRLLHRQIKGRNSITASDVCIVEESPVKPENETDLRRSPRIKKLSFGRRHSSSFYSSSQPRSRNLERVHSASQLTLSDSKAGMLDIQTIRSPVRLLFGALLSPSHSEACGSREERRAGMEEQVSEELVCQTPKKTPRKAHRKLWSPMGRGVTPRKSPRTPTRIPCQTPVMSPVLGIRSETHGSSSWKLGGSPFKSPVRRSQRLVLGTPLKDSSPGNRLRTPVKNFVESLLPARTHAKSGILQSPTRTPKKTVTWSPSPHKPRLQGQAHVAFKVPESPCNPSRHSPRMLRTPKKNGTPRKSPQTPGTPRALMRTPQKACTLQTPTRSQRITNSPATLRSCQGPCAPNPPVGTPPKQIATRTSLRITGQLGTPRKDHSLFENSPQEAGHFTPEKKPRKTSLVAPLTPRTPKASKSCTPLRNDAGAELCGNSSPVKQPARTQQKSPLIQQRIFTRSGGTPLKGTPSKNPVRTPLKSNNDNVTPRKNLQKMGGTTLTDRLETADKTALASAFSSSPVKPNTVSKPLGGRKNQEKAKLLSSSRSCGYLQQTASTDEISSPKLKRAFKSDSMSSTQTGVCKQLPGSSELSQNKASSQSDMVSVSERLDSSSQASTCTSGSFATTEEEESIEISEATILKTEDLKMNICFTRKPSRSDEVFEFSSRKPGGSSSIPGPSYGFRWTPDRQQRRAAARLGSPEEPPKFSTPRTSRTPSQRRSPASPNTPSYQVELEMQASGLHKLKFKRTDSFNVGETGVESSLKALPQGSTKTKRAGPASPLTRYPKRRDTGYASPSSLCTHGTPVKTTPGKGGVQTYICQSYTPTRHSSTTSPSGIGEAAPWTPSPQRRGRSTPESLINWPRRKKAGGVGAGAGVGNKDKWVVGVPLSKEAENLKLLEDPELEGVCRLQDIQSLDHRDSQDSREAFGLRSRKRGSSEAFSPDEEDDQRRAKKPLLSQLEDSDITGGLCNQWGDSESLQYDNQFFIDEDFVISGVTPPSCKLRKPVSASGLLALTHSPLLYRGKTPSSNKKGYARDDESSLDTPSQKKAAAPTVAEQDMSPFNRASRQRSVNRPYSRKKLLS</sequence>
<organism evidence="5 6">
    <name type="scientific">Acipenser oxyrinchus oxyrinchus</name>
    <dbReference type="NCBI Taxonomy" id="40147"/>
    <lineage>
        <taxon>Eukaryota</taxon>
        <taxon>Metazoa</taxon>
        <taxon>Chordata</taxon>
        <taxon>Craniata</taxon>
        <taxon>Vertebrata</taxon>
        <taxon>Euteleostomi</taxon>
        <taxon>Actinopterygii</taxon>
        <taxon>Chondrostei</taxon>
        <taxon>Acipenseriformes</taxon>
        <taxon>Acipenseridae</taxon>
        <taxon>Acipenser</taxon>
    </lineage>
</organism>
<feature type="compositionally biased region" description="Low complexity" evidence="1">
    <location>
        <begin position="1050"/>
        <end position="1060"/>
    </location>
</feature>
<feature type="region of interest" description="Disordered" evidence="1">
    <location>
        <begin position="1814"/>
        <end position="1868"/>
    </location>
</feature>
<dbReference type="PANTHER" id="PTHR21556">
    <property type="entry name" value="TRESLIN"/>
    <property type="match status" value="1"/>
</dbReference>
<feature type="compositionally biased region" description="Basic and acidic residues" evidence="1">
    <location>
        <begin position="1906"/>
        <end position="1916"/>
    </location>
</feature>
<feature type="compositionally biased region" description="Low complexity" evidence="1">
    <location>
        <begin position="840"/>
        <end position="857"/>
    </location>
</feature>
<keyword evidence="6" id="KW-1185">Reference proteome</keyword>
<feature type="compositionally biased region" description="Polar residues" evidence="1">
    <location>
        <begin position="2052"/>
        <end position="2062"/>
    </location>
</feature>
<feature type="compositionally biased region" description="Basic and acidic residues" evidence="1">
    <location>
        <begin position="860"/>
        <end position="874"/>
    </location>
</feature>
<feature type="domain" description="Treslin N-terminal" evidence="3">
    <location>
        <begin position="5"/>
        <end position="212"/>
    </location>
</feature>
<feature type="region of interest" description="Disordered" evidence="1">
    <location>
        <begin position="952"/>
        <end position="978"/>
    </location>
</feature>
<dbReference type="GO" id="GO:0003682">
    <property type="term" value="F:chromatin binding"/>
    <property type="evidence" value="ECO:0007669"/>
    <property type="project" value="TreeGrafter"/>
</dbReference>
<dbReference type="Pfam" id="PF21854">
    <property type="entry name" value="Treslin_N"/>
    <property type="match status" value="1"/>
</dbReference>
<feature type="compositionally biased region" description="Low complexity" evidence="1">
    <location>
        <begin position="1790"/>
        <end position="1799"/>
    </location>
</feature>
<feature type="compositionally biased region" description="Basic residues" evidence="1">
    <location>
        <begin position="1132"/>
        <end position="1141"/>
    </location>
</feature>
<protein>
    <recommendedName>
        <fullName evidence="7">Treslin</fullName>
    </recommendedName>
</protein>
<feature type="region of interest" description="Disordered" evidence="1">
    <location>
        <begin position="1650"/>
        <end position="1720"/>
    </location>
</feature>
<feature type="region of interest" description="Disordered" evidence="1">
    <location>
        <begin position="616"/>
        <end position="664"/>
    </location>
</feature>
<proteinExistence type="predicted"/>
<dbReference type="Pfam" id="PF15292">
    <property type="entry name" value="Treslin_M"/>
    <property type="match status" value="1"/>
</dbReference>
<feature type="region of interest" description="Disordered" evidence="1">
    <location>
        <begin position="1113"/>
        <end position="1166"/>
    </location>
</feature>
<feature type="region of interest" description="Disordered" evidence="1">
    <location>
        <begin position="1743"/>
        <end position="1802"/>
    </location>
</feature>
<dbReference type="GO" id="GO:0030174">
    <property type="term" value="P:regulation of DNA-templated DNA replication initiation"/>
    <property type="evidence" value="ECO:0007669"/>
    <property type="project" value="TreeGrafter"/>
</dbReference>
<dbReference type="GO" id="GO:0007095">
    <property type="term" value="P:mitotic G2 DNA damage checkpoint signaling"/>
    <property type="evidence" value="ECO:0007669"/>
    <property type="project" value="TreeGrafter"/>
</dbReference>
<feature type="compositionally biased region" description="Polar residues" evidence="1">
    <location>
        <begin position="1505"/>
        <end position="1517"/>
    </location>
</feature>
<feature type="compositionally biased region" description="Polar residues" evidence="1">
    <location>
        <begin position="1460"/>
        <end position="1488"/>
    </location>
</feature>
<dbReference type="InterPro" id="IPR032746">
    <property type="entry name" value="Treslin_M"/>
</dbReference>
<feature type="compositionally biased region" description="Basic residues" evidence="1">
    <location>
        <begin position="585"/>
        <end position="600"/>
    </location>
</feature>